<evidence type="ECO:0000313" key="1">
    <source>
        <dbReference type="EMBL" id="ROO84101.1"/>
    </source>
</evidence>
<dbReference type="AlphaFoldDB" id="A0A3N1CS11"/>
<evidence type="ECO:0000313" key="2">
    <source>
        <dbReference type="Proteomes" id="UP000272400"/>
    </source>
</evidence>
<dbReference type="Proteomes" id="UP000272400">
    <property type="component" value="Unassembled WGS sequence"/>
</dbReference>
<comment type="caution">
    <text evidence="1">The sequence shown here is derived from an EMBL/GenBank/DDBJ whole genome shotgun (WGS) entry which is preliminary data.</text>
</comment>
<proteinExistence type="predicted"/>
<protein>
    <submittedName>
        <fullName evidence="1">Uncharacterized protein</fullName>
    </submittedName>
</protein>
<keyword evidence="2" id="KW-1185">Reference proteome</keyword>
<organism evidence="1 2">
    <name type="scientific">Actinocorallia herbida</name>
    <dbReference type="NCBI Taxonomy" id="58109"/>
    <lineage>
        <taxon>Bacteria</taxon>
        <taxon>Bacillati</taxon>
        <taxon>Actinomycetota</taxon>
        <taxon>Actinomycetes</taxon>
        <taxon>Streptosporangiales</taxon>
        <taxon>Thermomonosporaceae</taxon>
        <taxon>Actinocorallia</taxon>
    </lineage>
</organism>
<accession>A0A3N1CS11</accession>
<sequence length="58" mass="5982">MQGTAPREDRGEAGVTAVLAGLDGLDALPVGGHVAVFERVHAGLQEILAASDETREAR</sequence>
<gene>
    <name evidence="1" type="ORF">EDD29_1618</name>
</gene>
<reference evidence="1 2" key="1">
    <citation type="submission" date="2018-11" db="EMBL/GenBank/DDBJ databases">
        <title>Sequencing the genomes of 1000 actinobacteria strains.</title>
        <authorList>
            <person name="Klenk H.-P."/>
        </authorList>
    </citation>
    <scope>NUCLEOTIDE SEQUENCE [LARGE SCALE GENOMIC DNA]</scope>
    <source>
        <strain evidence="1 2">DSM 44254</strain>
    </source>
</reference>
<dbReference type="EMBL" id="RJKE01000001">
    <property type="protein sequence ID" value="ROO84101.1"/>
    <property type="molecule type" value="Genomic_DNA"/>
</dbReference>
<name>A0A3N1CS11_9ACTN</name>